<dbReference type="GeneID" id="30192136"/>
<dbReference type="InterPro" id="IPR021463">
    <property type="entry name" value="Methyltransf_34"/>
</dbReference>
<feature type="compositionally biased region" description="Basic and acidic residues" evidence="1">
    <location>
        <begin position="263"/>
        <end position="282"/>
    </location>
</feature>
<feature type="region of interest" description="Disordered" evidence="1">
    <location>
        <begin position="1"/>
        <end position="59"/>
    </location>
</feature>
<dbReference type="Pfam" id="PF11312">
    <property type="entry name" value="Methyltransf_34"/>
    <property type="match status" value="1"/>
</dbReference>
<feature type="compositionally biased region" description="Acidic residues" evidence="1">
    <location>
        <begin position="148"/>
        <end position="172"/>
    </location>
</feature>
<dbReference type="RefSeq" id="XP_019032795.1">
    <property type="nucleotide sequence ID" value="XM_019175063.1"/>
</dbReference>
<feature type="compositionally biased region" description="Basic residues" evidence="1">
    <location>
        <begin position="1"/>
        <end position="28"/>
    </location>
</feature>
<dbReference type="EMBL" id="AWGH01000007">
    <property type="protein sequence ID" value="ODO00603.1"/>
    <property type="molecule type" value="Genomic_DNA"/>
</dbReference>
<feature type="region of interest" description="Disordered" evidence="1">
    <location>
        <begin position="262"/>
        <end position="282"/>
    </location>
</feature>
<organism evidence="2 3">
    <name type="scientific">Cryptococcus wingfieldii CBS 7118</name>
    <dbReference type="NCBI Taxonomy" id="1295528"/>
    <lineage>
        <taxon>Eukaryota</taxon>
        <taxon>Fungi</taxon>
        <taxon>Dikarya</taxon>
        <taxon>Basidiomycota</taxon>
        <taxon>Agaricomycotina</taxon>
        <taxon>Tremellomycetes</taxon>
        <taxon>Tremellales</taxon>
        <taxon>Cryptococcaceae</taxon>
        <taxon>Cryptococcus</taxon>
    </lineage>
</organism>
<sequence>MTHRSRNGGPPKTHKKNKSAGPNRKLHHPAPPPRPETPPPPPPSSDPLPPPEGPFNPPDTELLALIHRALHETLQADNFQESIQHIKGLLYEKKWLEVFCGSEGVLEAYAGRWVPSRAACFRELMGALVGEEVFEGKTKSLEEKLAEVDLEEDEDDEEEEEKPEEEAGEPSQEEQHSPTHNILSLGGGAGSELLAISALIRSTLLSRPVHHPTFTFTGIDIGNWHAVLSKLEHAVRVDWALDKEVLGVEYVKGDLLKSVGRSVEAEERKEDGKRDGDGERVEGVEAGPIDLEGILSNQPPKLITLFFTLAELLTQSRPSTISLLASLTAHTAPGTLFLIADSASDISEFSLGAEGRKWPAWMVVDAMLTSKGKGWEKVRGEDSRWFRFEEGVGAGWACKLENTRYWYRLYRRV</sequence>
<dbReference type="OrthoDB" id="6419443at2759"/>
<proteinExistence type="predicted"/>
<evidence type="ECO:0000313" key="2">
    <source>
        <dbReference type="EMBL" id="ODO00603.1"/>
    </source>
</evidence>
<feature type="region of interest" description="Disordered" evidence="1">
    <location>
        <begin position="145"/>
        <end position="184"/>
    </location>
</feature>
<reference evidence="2 3" key="1">
    <citation type="submission" date="2016-06" db="EMBL/GenBank/DDBJ databases">
        <title>Evolution of pathogenesis and genome organization in the Tremellales.</title>
        <authorList>
            <person name="Cuomo C."/>
            <person name="Litvintseva A."/>
            <person name="Heitman J."/>
            <person name="Chen Y."/>
            <person name="Sun S."/>
            <person name="Springer D."/>
            <person name="Dromer F."/>
            <person name="Young S."/>
            <person name="Zeng Q."/>
            <person name="Chapman S."/>
            <person name="Gujja S."/>
            <person name="Saif S."/>
            <person name="Birren B."/>
        </authorList>
    </citation>
    <scope>NUCLEOTIDE SEQUENCE [LARGE SCALE GENOMIC DNA]</scope>
    <source>
        <strain evidence="2 3">CBS 7118</strain>
    </source>
</reference>
<dbReference type="Proteomes" id="UP000094819">
    <property type="component" value="Unassembled WGS sequence"/>
</dbReference>
<accession>A0A1E3JIF6</accession>
<dbReference type="AlphaFoldDB" id="A0A1E3JIF6"/>
<gene>
    <name evidence="2" type="ORF">L198_02923</name>
</gene>
<comment type="caution">
    <text evidence="2">The sequence shown here is derived from an EMBL/GenBank/DDBJ whole genome shotgun (WGS) entry which is preliminary data.</text>
</comment>
<feature type="compositionally biased region" description="Pro residues" evidence="1">
    <location>
        <begin position="29"/>
        <end position="57"/>
    </location>
</feature>
<keyword evidence="3" id="KW-1185">Reference proteome</keyword>
<evidence type="ECO:0000256" key="1">
    <source>
        <dbReference type="SAM" id="MobiDB-lite"/>
    </source>
</evidence>
<evidence type="ECO:0000313" key="3">
    <source>
        <dbReference type="Proteomes" id="UP000094819"/>
    </source>
</evidence>
<protein>
    <submittedName>
        <fullName evidence="2">Cytoplasmic protein</fullName>
    </submittedName>
</protein>
<name>A0A1E3JIF6_9TREE</name>